<proteinExistence type="predicted"/>
<dbReference type="InterPro" id="IPR050582">
    <property type="entry name" value="HAD-like_SerB"/>
</dbReference>
<dbReference type="SUPFAM" id="SSF56784">
    <property type="entry name" value="HAD-like"/>
    <property type="match status" value="1"/>
</dbReference>
<sequence length="218" mass="24519">MALAIFDLDNTLLGGDSDHAWGEFLVDRKLVDGNAFREANDRFYQQYKDGNLDIQAYLEFALQPLTRFSPEELTELHRDFMTHYIAPMRLPKADALIAKHKAAGDHCMIMTATNTFITRPIAESLGIPDIIGSEAEVIDGRYTGKPAGTPCFQEGKVILLKQRIQEKGYKLAGSTFYSDSHNDLPLLRLVENPVVVDPDEKLLKEALRQGWPVISLRD</sequence>
<dbReference type="PANTHER" id="PTHR43344:SF13">
    <property type="entry name" value="PHOSPHATASE RV3661-RELATED"/>
    <property type="match status" value="1"/>
</dbReference>
<dbReference type="InterPro" id="IPR023214">
    <property type="entry name" value="HAD_sf"/>
</dbReference>
<dbReference type="GO" id="GO:0046872">
    <property type="term" value="F:metal ion binding"/>
    <property type="evidence" value="ECO:0007669"/>
    <property type="project" value="UniProtKB-KW"/>
</dbReference>
<keyword evidence="2 4" id="KW-0378">Hydrolase</keyword>
<organism evidence="4 5">
    <name type="scientific">Litorivivens lipolytica</name>
    <dbReference type="NCBI Taxonomy" id="1524264"/>
    <lineage>
        <taxon>Bacteria</taxon>
        <taxon>Pseudomonadati</taxon>
        <taxon>Pseudomonadota</taxon>
        <taxon>Gammaproteobacteria</taxon>
        <taxon>Litorivivens</taxon>
    </lineage>
</organism>
<dbReference type="CDD" id="cd02612">
    <property type="entry name" value="HAD_PGPPase"/>
    <property type="match status" value="1"/>
</dbReference>
<comment type="caution">
    <text evidence="4">The sequence shown here is derived from an EMBL/GenBank/DDBJ whole genome shotgun (WGS) entry which is preliminary data.</text>
</comment>
<evidence type="ECO:0000256" key="2">
    <source>
        <dbReference type="ARBA" id="ARBA00022801"/>
    </source>
</evidence>
<evidence type="ECO:0000256" key="1">
    <source>
        <dbReference type="ARBA" id="ARBA00022723"/>
    </source>
</evidence>
<dbReference type="Proteomes" id="UP000537130">
    <property type="component" value="Unassembled WGS sequence"/>
</dbReference>
<dbReference type="EMBL" id="JACHWY010000003">
    <property type="protein sequence ID" value="MBB3048385.1"/>
    <property type="molecule type" value="Genomic_DNA"/>
</dbReference>
<name>A0A7W4W6L2_9GAMM</name>
<accession>A0A7W4W6L2</accession>
<dbReference type="Pfam" id="PF12710">
    <property type="entry name" value="HAD"/>
    <property type="match status" value="1"/>
</dbReference>
<dbReference type="NCBIfam" id="TIGR01488">
    <property type="entry name" value="HAD-SF-IB"/>
    <property type="match status" value="1"/>
</dbReference>
<dbReference type="Gene3D" id="1.20.1440.100">
    <property type="entry name" value="SG protein - dephosphorylation function"/>
    <property type="match status" value="1"/>
</dbReference>
<keyword evidence="1" id="KW-0479">Metal-binding</keyword>
<dbReference type="RefSeq" id="WP_183411171.1">
    <property type="nucleotide sequence ID" value="NZ_JACHWY010000003.1"/>
</dbReference>
<evidence type="ECO:0000313" key="4">
    <source>
        <dbReference type="EMBL" id="MBB3048385.1"/>
    </source>
</evidence>
<keyword evidence="3" id="KW-0460">Magnesium</keyword>
<dbReference type="Gene3D" id="3.40.50.1000">
    <property type="entry name" value="HAD superfamily/HAD-like"/>
    <property type="match status" value="1"/>
</dbReference>
<dbReference type="InterPro" id="IPR006385">
    <property type="entry name" value="HAD_hydro_SerB1"/>
</dbReference>
<evidence type="ECO:0000313" key="5">
    <source>
        <dbReference type="Proteomes" id="UP000537130"/>
    </source>
</evidence>
<dbReference type="PANTHER" id="PTHR43344">
    <property type="entry name" value="PHOSPHOSERINE PHOSPHATASE"/>
    <property type="match status" value="1"/>
</dbReference>
<dbReference type="AlphaFoldDB" id="A0A7W4W6L2"/>
<protein>
    <submittedName>
        <fullName evidence="4">HAD superfamily hydrolase (TIGR01490 family)</fullName>
    </submittedName>
</protein>
<gene>
    <name evidence="4" type="ORF">FHR99_002659</name>
</gene>
<dbReference type="InterPro" id="IPR036412">
    <property type="entry name" value="HAD-like_sf"/>
</dbReference>
<dbReference type="GO" id="GO:0016787">
    <property type="term" value="F:hydrolase activity"/>
    <property type="evidence" value="ECO:0007669"/>
    <property type="project" value="UniProtKB-KW"/>
</dbReference>
<evidence type="ECO:0000256" key="3">
    <source>
        <dbReference type="ARBA" id="ARBA00022842"/>
    </source>
</evidence>
<dbReference type="NCBIfam" id="TIGR01490">
    <property type="entry name" value="HAD-SF-IB-hyp1"/>
    <property type="match status" value="1"/>
</dbReference>
<keyword evidence="5" id="KW-1185">Reference proteome</keyword>
<reference evidence="4 5" key="1">
    <citation type="submission" date="2020-08" db="EMBL/GenBank/DDBJ databases">
        <title>Genomic Encyclopedia of Type Strains, Phase III (KMG-III): the genomes of soil and plant-associated and newly described type strains.</title>
        <authorList>
            <person name="Whitman W."/>
        </authorList>
    </citation>
    <scope>NUCLEOTIDE SEQUENCE [LARGE SCALE GENOMIC DNA]</scope>
    <source>
        <strain evidence="4 5">CECT 8654</strain>
    </source>
</reference>